<evidence type="ECO:0000313" key="4">
    <source>
        <dbReference type="Proteomes" id="UP000000442"/>
    </source>
</evidence>
<feature type="coiled-coil region" evidence="1">
    <location>
        <begin position="166"/>
        <end position="234"/>
    </location>
</feature>
<evidence type="ECO:0000313" key="3">
    <source>
        <dbReference type="EMBL" id="ACN13450.1"/>
    </source>
</evidence>
<feature type="coiled-coil region" evidence="1">
    <location>
        <begin position="51"/>
        <end position="78"/>
    </location>
</feature>
<keyword evidence="2" id="KW-1133">Transmembrane helix</keyword>
<name>C0QGH5_DESAH</name>
<feature type="transmembrane region" description="Helical" evidence="2">
    <location>
        <begin position="280"/>
        <end position="301"/>
    </location>
</feature>
<keyword evidence="1" id="KW-0175">Coiled coil</keyword>
<protein>
    <submittedName>
        <fullName evidence="3">Uncharacterized protein</fullName>
    </submittedName>
</protein>
<evidence type="ECO:0000256" key="1">
    <source>
        <dbReference type="SAM" id="Coils"/>
    </source>
</evidence>
<evidence type="ECO:0000256" key="2">
    <source>
        <dbReference type="SAM" id="Phobius"/>
    </source>
</evidence>
<dbReference type="eggNOG" id="COG1196">
    <property type="taxonomic scope" value="Bacteria"/>
</dbReference>
<dbReference type="OrthoDB" id="227003at2"/>
<dbReference type="AlphaFoldDB" id="C0QGH5"/>
<proteinExistence type="predicted"/>
<keyword evidence="4" id="KW-1185">Reference proteome</keyword>
<keyword evidence="2" id="KW-0472">Membrane</keyword>
<accession>C0QGH5</accession>
<sequence length="562" mass="64464">MKSRILLLMVFIVVALSVFSPISSLVAQEEKQGTEVAESTITKEEKYILTLKTMIGDMQNLRRQIAAKEKALSNAQLQVDKTSISDEINKIAGRLHALERDFDQVSTGIDLSMFDEKPQTTFKWEDEVLDLLRPIILEAKKMTAKPRQIEKLHNDIAYYEVRLPILQKATENIDLLMARAKDQTLKKEFAELKKVWSDRQEQTMNQMSTAKLKLEELTREKKSALDSLSELFELFFKSRGKNLLLATAAFLGVFFMLRLMHRFIYRVSPIHRNRPVYIRVFDVLYHLGTGLGSTFAFILVLYACGDWVLITLISLFLLGFIWTAKKNIMQFWKEIKLLLNLGSVRENERLIYHGVPWKVVSLNLYSELENPALKSRLRLPLAAFMELTSYPCHADEPWFPCREKEWVILSDGTRGEVVSQTHEMVRLALRGGAFKTYPTQDFLAQAPLNLSHNFRLKVVFGIDYKHQGDCTHKIPEQLGKNVTEKLAANGFGEDLILLRVDFKTAAASSLDFEIIADFNGRSAPLYGRLTREIQRFSVDACNQFGWEIPFTQVTLHQASNTN</sequence>
<gene>
    <name evidence="3" type="ordered locus">HRM2_03280</name>
</gene>
<dbReference type="KEGG" id="dat:HRM2_03280"/>
<dbReference type="STRING" id="177437.HRM2_03280"/>
<dbReference type="EMBL" id="CP001087">
    <property type="protein sequence ID" value="ACN13450.1"/>
    <property type="molecule type" value="Genomic_DNA"/>
</dbReference>
<keyword evidence="2" id="KW-0812">Transmembrane</keyword>
<organism evidence="3 4">
    <name type="scientific">Desulforapulum autotrophicum (strain ATCC 43914 / DSM 3382 / VKM B-1955 / HRM2)</name>
    <name type="common">Desulfobacterium autotrophicum</name>
    <dbReference type="NCBI Taxonomy" id="177437"/>
    <lineage>
        <taxon>Bacteria</taxon>
        <taxon>Pseudomonadati</taxon>
        <taxon>Thermodesulfobacteriota</taxon>
        <taxon>Desulfobacteria</taxon>
        <taxon>Desulfobacterales</taxon>
        <taxon>Desulfobacteraceae</taxon>
        <taxon>Desulforapulum</taxon>
    </lineage>
</organism>
<dbReference type="Proteomes" id="UP000000442">
    <property type="component" value="Chromosome"/>
</dbReference>
<reference evidence="3 4" key="1">
    <citation type="journal article" date="2009" name="Environ. Microbiol.">
        <title>Genome sequence of Desulfobacterium autotrophicum HRM2, a marine sulfate reducer oxidizing organic carbon completely to carbon dioxide.</title>
        <authorList>
            <person name="Strittmatter A.W."/>
            <person name="Liesegang H."/>
            <person name="Rabus R."/>
            <person name="Decker I."/>
            <person name="Amann J."/>
            <person name="Andres S."/>
            <person name="Henne A."/>
            <person name="Fricke W.F."/>
            <person name="Martinez-Arias R."/>
            <person name="Bartels D."/>
            <person name="Goesmann A."/>
            <person name="Krause L."/>
            <person name="Puehler A."/>
            <person name="Klenk H.P."/>
            <person name="Richter M."/>
            <person name="Schuler M."/>
            <person name="Gloeckner F.O."/>
            <person name="Meyerdierks A."/>
            <person name="Gottschalk G."/>
            <person name="Amann R."/>
        </authorList>
    </citation>
    <scope>NUCLEOTIDE SEQUENCE [LARGE SCALE GENOMIC DNA]</scope>
    <source>
        <strain evidence="4">ATCC 43914 / DSM 3382 / HRM2</strain>
    </source>
</reference>
<feature type="transmembrane region" description="Helical" evidence="2">
    <location>
        <begin position="307"/>
        <end position="324"/>
    </location>
</feature>
<dbReference type="RefSeq" id="WP_012662699.1">
    <property type="nucleotide sequence ID" value="NC_012108.1"/>
</dbReference>
<dbReference type="HOGENOM" id="CLU_022475_0_0_7"/>
<feature type="transmembrane region" description="Helical" evidence="2">
    <location>
        <begin position="243"/>
        <end position="260"/>
    </location>
</feature>